<reference evidence="1" key="1">
    <citation type="journal article" date="2021" name="PLoS Biol.">
        <title>Systematic exploration of Escherichia coli phage-host interactions with the BASEL phage collection.</title>
        <authorList>
            <person name="Maffei E."/>
            <person name="Shaidullina A."/>
            <person name="Burkolter M."/>
            <person name="Heyer Y."/>
            <person name="Estermann F."/>
            <person name="Druelle V."/>
            <person name="Sauer P."/>
            <person name="Willi L."/>
            <person name="Michaelis S."/>
            <person name="Hilbi H."/>
            <person name="Thaler D.S."/>
            <person name="Harms A."/>
        </authorList>
    </citation>
    <scope>NUCLEOTIDE SEQUENCE</scope>
    <source>
        <strain evidence="1">Bas01</strain>
    </source>
</reference>
<evidence type="ECO:0000313" key="1">
    <source>
        <dbReference type="EMBL" id="QXV76197.1"/>
    </source>
</evidence>
<gene>
    <name evidence="1" type="ORF">bas01_0066</name>
</gene>
<accession>A0AAE8AXS0</accession>
<dbReference type="Proteomes" id="UP000827883">
    <property type="component" value="Segment"/>
</dbReference>
<proteinExistence type="predicted"/>
<protein>
    <submittedName>
        <fullName evidence="1">Uncharacterized protein</fullName>
    </submittedName>
</protein>
<sequence length="175" mass="19845">MMFDFNEDKLTEEQVIEIAKQDGLPPLRIAINANGYRQSTAFWGSIDTSGVYSGDELGVMIKIIRKMGVNGKGVVGVRSLYEGARKLKPFAGRDGMMLLIKDKLIPELDKMNITCLIGDKIYVNPALTDLSWHPNFKTYEGEHASRLPYHLRYTEEEVEKAIEFYRKAKSLIIAK</sequence>
<evidence type="ECO:0000313" key="2">
    <source>
        <dbReference type="Proteomes" id="UP000827883"/>
    </source>
</evidence>
<dbReference type="EMBL" id="MZ501051">
    <property type="protein sequence ID" value="QXV76197.1"/>
    <property type="molecule type" value="Genomic_DNA"/>
</dbReference>
<keyword evidence="2" id="KW-1185">Reference proteome</keyword>
<name>A0AAE8AXS0_9CAUD</name>
<organism evidence="1 2">
    <name type="scientific">Escherichia phage AugustePiccard</name>
    <dbReference type="NCBI Taxonomy" id="2851954"/>
    <lineage>
        <taxon>Viruses</taxon>
        <taxon>Duplodnaviria</taxon>
        <taxon>Heunggongvirae</taxon>
        <taxon>Uroviricota</taxon>
        <taxon>Caudoviricetes</taxon>
        <taxon>Drexlerviridae</taxon>
        <taxon>Braunvirinae</taxon>
        <taxon>Augustepiccardvirus</taxon>
        <taxon>Augustepiccardvirus augustepiccard</taxon>
    </lineage>
</organism>